<evidence type="ECO:0000313" key="1">
    <source>
        <dbReference type="EMBL" id="MDQ0348994.1"/>
    </source>
</evidence>
<accession>A0ABU0DKN5</accession>
<sequence length="124" mass="11587">MLGMAGSAVADVCQTTGTLTEAVGTVLVDSGQGFANASVGASLKGGDVVSVHGAGSAVVDFGSDRTVMVPGSTTTALQVPGCGLAMDSSTGLAIGAVAIGGGIAAAVALSDNGSGNGFIFPVSP</sequence>
<dbReference type="Proteomes" id="UP001238467">
    <property type="component" value="Unassembled WGS sequence"/>
</dbReference>
<organism evidence="1 2">
    <name type="scientific">Ancylobacter vacuolatus</name>
    <dbReference type="NCBI Taxonomy" id="223389"/>
    <lineage>
        <taxon>Bacteria</taxon>
        <taxon>Pseudomonadati</taxon>
        <taxon>Pseudomonadota</taxon>
        <taxon>Alphaproteobacteria</taxon>
        <taxon>Hyphomicrobiales</taxon>
        <taxon>Xanthobacteraceae</taxon>
        <taxon>Ancylobacter</taxon>
    </lineage>
</organism>
<comment type="caution">
    <text evidence="1">The sequence shown here is derived from an EMBL/GenBank/DDBJ whole genome shotgun (WGS) entry which is preliminary data.</text>
</comment>
<keyword evidence="2" id="KW-1185">Reference proteome</keyword>
<protein>
    <recommendedName>
        <fullName evidence="3">DUF2190 family protein</fullName>
    </recommendedName>
</protein>
<proteinExistence type="predicted"/>
<dbReference type="EMBL" id="JAUSUH010000008">
    <property type="protein sequence ID" value="MDQ0348994.1"/>
    <property type="molecule type" value="Genomic_DNA"/>
</dbReference>
<gene>
    <name evidence="1" type="ORF">J2S76_003428</name>
</gene>
<evidence type="ECO:0008006" key="3">
    <source>
        <dbReference type="Google" id="ProtNLM"/>
    </source>
</evidence>
<reference evidence="1 2" key="1">
    <citation type="submission" date="2023-07" db="EMBL/GenBank/DDBJ databases">
        <title>Genomic Encyclopedia of Type Strains, Phase IV (KMG-IV): sequencing the most valuable type-strain genomes for metagenomic binning, comparative biology and taxonomic classification.</title>
        <authorList>
            <person name="Goeker M."/>
        </authorList>
    </citation>
    <scope>NUCLEOTIDE SEQUENCE [LARGE SCALE GENOMIC DNA]</scope>
    <source>
        <strain evidence="1 2">DSM 1277</strain>
    </source>
</reference>
<name>A0ABU0DKN5_9HYPH</name>
<evidence type="ECO:0000313" key="2">
    <source>
        <dbReference type="Proteomes" id="UP001238467"/>
    </source>
</evidence>